<dbReference type="CDD" id="cd16405">
    <property type="entry name" value="RepB_like_N"/>
    <property type="match status" value="1"/>
</dbReference>
<dbReference type="SUPFAM" id="SSF110849">
    <property type="entry name" value="ParB/Sulfiredoxin"/>
    <property type="match status" value="1"/>
</dbReference>
<dbReference type="Gene3D" id="1.10.10.2830">
    <property type="match status" value="1"/>
</dbReference>
<dbReference type="RefSeq" id="WP_072631479.1">
    <property type="nucleotide sequence ID" value="NZ_JABBAN010000148.1"/>
</dbReference>
<dbReference type="Gene3D" id="3.90.1530.30">
    <property type="match status" value="1"/>
</dbReference>
<evidence type="ECO:0000313" key="2">
    <source>
        <dbReference type="Proteomes" id="UP000184514"/>
    </source>
</evidence>
<evidence type="ECO:0000313" key="1">
    <source>
        <dbReference type="EMBL" id="OJI92839.1"/>
    </source>
</evidence>
<dbReference type="InterPro" id="IPR037972">
    <property type="entry name" value="RepB_N"/>
</dbReference>
<gene>
    <name evidence="1" type="primary">parB_4</name>
    <name evidence="1" type="ORF">PFRI_29540</name>
</gene>
<accession>A0A1L9NUB8</accession>
<proteinExistence type="predicted"/>
<dbReference type="PANTHER" id="PTHR33375">
    <property type="entry name" value="CHROMOSOME-PARTITIONING PROTEIN PARB-RELATED"/>
    <property type="match status" value="1"/>
</dbReference>
<dbReference type="PANTHER" id="PTHR33375:SF1">
    <property type="entry name" value="CHROMOSOME-PARTITIONING PROTEIN PARB-RELATED"/>
    <property type="match status" value="1"/>
</dbReference>
<dbReference type="SUPFAM" id="SSF109709">
    <property type="entry name" value="KorB DNA-binding domain-like"/>
    <property type="match status" value="1"/>
</dbReference>
<keyword evidence="2" id="KW-1185">Reference proteome</keyword>
<reference evidence="1 2" key="1">
    <citation type="submission" date="2016-10" db="EMBL/GenBank/DDBJ databases">
        <title>Genome sequence of Planktotalea frisia SH6-1.</title>
        <authorList>
            <person name="Poehlein A."/>
            <person name="Bakenhus I."/>
            <person name="Voget S."/>
            <person name="Brinkhoff T."/>
            <person name="Simon M."/>
        </authorList>
    </citation>
    <scope>NUCLEOTIDE SEQUENCE [LARGE SCALE GENOMIC DNA]</scope>
    <source>
        <strain evidence="1 2">SH6-1</strain>
    </source>
</reference>
<dbReference type="InterPro" id="IPR050336">
    <property type="entry name" value="Chromosome_partition/occlusion"/>
</dbReference>
<dbReference type="AlphaFoldDB" id="A0A1L9NUB8"/>
<dbReference type="STRING" id="696762.PFRI_29540"/>
<dbReference type="InterPro" id="IPR036086">
    <property type="entry name" value="ParB/Sulfiredoxin_sf"/>
</dbReference>
<dbReference type="GO" id="GO:0005694">
    <property type="term" value="C:chromosome"/>
    <property type="evidence" value="ECO:0007669"/>
    <property type="project" value="TreeGrafter"/>
</dbReference>
<dbReference type="EMBL" id="MLCB01000165">
    <property type="protein sequence ID" value="OJI92839.1"/>
    <property type="molecule type" value="Genomic_DNA"/>
</dbReference>
<dbReference type="Proteomes" id="UP000184514">
    <property type="component" value="Unassembled WGS sequence"/>
</dbReference>
<dbReference type="GO" id="GO:0007059">
    <property type="term" value="P:chromosome segregation"/>
    <property type="evidence" value="ECO:0007669"/>
    <property type="project" value="TreeGrafter"/>
</dbReference>
<name>A0A1L9NUB8_9RHOB</name>
<comment type="caution">
    <text evidence="1">The sequence shown here is derived from an EMBL/GenBank/DDBJ whole genome shotgun (WGS) entry which is preliminary data.</text>
</comment>
<sequence length="310" mass="33703">MARKRKLDAGLPPLEEEVSVAPKPAMGGMWAGSAMNLLKQRIEDTHGSLVSGILNGTVALTLDPAQIIDQTGSDRIGDWQGDVAFDALKANIARRGQTQPIRVRAVEPNWQPNADTPLQTDAQFAVQSGRRRVEACRQLGLPVLAILSTDQGDAALADLEERFHENTMRKDLNGFEELLSIGLLAESLSDHTQEDIAERLSVSQGDVSLGLACVSLREKIVAEVDIEATPKRAYRAIIPKLKRGAKAAPKPKPIDRSGASKRDDISVDIKSAKGGVTLIAKGQGLEAIDPQEVADDFAQYLFERRKFLRD</sequence>
<protein>
    <submittedName>
        <fullName evidence="1">Chromosome-partitioning protein ParB</fullName>
    </submittedName>
</protein>
<organism evidence="1 2">
    <name type="scientific">Planktotalea frisia</name>
    <dbReference type="NCBI Taxonomy" id="696762"/>
    <lineage>
        <taxon>Bacteria</taxon>
        <taxon>Pseudomonadati</taxon>
        <taxon>Pseudomonadota</taxon>
        <taxon>Alphaproteobacteria</taxon>
        <taxon>Rhodobacterales</taxon>
        <taxon>Paracoccaceae</taxon>
        <taxon>Planktotalea</taxon>
    </lineage>
</organism>